<dbReference type="Proteomes" id="UP000003688">
    <property type="component" value="Unassembled WGS sequence"/>
</dbReference>
<comment type="caution">
    <text evidence="1">The sequence shown here is derived from an EMBL/GenBank/DDBJ whole genome shotgun (WGS) entry which is preliminary data.</text>
</comment>
<name>B9XFV2_PEDPL</name>
<proteinExistence type="predicted"/>
<accession>B9XFV2</accession>
<dbReference type="RefSeq" id="WP_007414698.1">
    <property type="nucleotide sequence ID" value="NZ_ABOX02000011.1"/>
</dbReference>
<dbReference type="STRING" id="320771.Cflav_PD3831"/>
<dbReference type="AlphaFoldDB" id="B9XFV2"/>
<sequence>MKLEYLENGSEDCPLIRLYEFSSADIQKLRAAVMRLIDGSVSRFKLKDIVPVTSIGGVELAFVRGNSDRGVVGVGKNGFEVVLASEGWDRVFDCLEPFLEPSSGYQWLCEKGAANLLLSHDGSW</sequence>
<keyword evidence="2" id="KW-1185">Reference proteome</keyword>
<evidence type="ECO:0000313" key="1">
    <source>
        <dbReference type="EMBL" id="EEF61114.1"/>
    </source>
</evidence>
<dbReference type="EMBL" id="ABOX02000011">
    <property type="protein sequence ID" value="EEF61114.1"/>
    <property type="molecule type" value="Genomic_DNA"/>
</dbReference>
<protein>
    <submittedName>
        <fullName evidence="1">Uncharacterized protein</fullName>
    </submittedName>
</protein>
<dbReference type="OrthoDB" id="9950005at2"/>
<evidence type="ECO:0000313" key="2">
    <source>
        <dbReference type="Proteomes" id="UP000003688"/>
    </source>
</evidence>
<organism evidence="1 2">
    <name type="scientific">Pedosphaera parvula (strain Ellin514)</name>
    <dbReference type="NCBI Taxonomy" id="320771"/>
    <lineage>
        <taxon>Bacteria</taxon>
        <taxon>Pseudomonadati</taxon>
        <taxon>Verrucomicrobiota</taxon>
        <taxon>Pedosphaerae</taxon>
        <taxon>Pedosphaerales</taxon>
        <taxon>Pedosphaeraceae</taxon>
        <taxon>Pedosphaera</taxon>
    </lineage>
</organism>
<reference evidence="1 2" key="1">
    <citation type="journal article" date="2011" name="J. Bacteriol.">
        <title>Genome sequence of 'Pedosphaera parvula' Ellin514, an aerobic Verrucomicrobial isolate from pasture soil.</title>
        <authorList>
            <person name="Kant R."/>
            <person name="van Passel M.W."/>
            <person name="Sangwan P."/>
            <person name="Palva A."/>
            <person name="Lucas S."/>
            <person name="Copeland A."/>
            <person name="Lapidus A."/>
            <person name="Glavina Del Rio T."/>
            <person name="Dalin E."/>
            <person name="Tice H."/>
            <person name="Bruce D."/>
            <person name="Goodwin L."/>
            <person name="Pitluck S."/>
            <person name="Chertkov O."/>
            <person name="Larimer F.W."/>
            <person name="Land M.L."/>
            <person name="Hauser L."/>
            <person name="Brettin T.S."/>
            <person name="Detter J.C."/>
            <person name="Han S."/>
            <person name="de Vos W.M."/>
            <person name="Janssen P.H."/>
            <person name="Smidt H."/>
        </authorList>
    </citation>
    <scope>NUCLEOTIDE SEQUENCE [LARGE SCALE GENOMIC DNA]</scope>
    <source>
        <strain evidence="1 2">Ellin514</strain>
    </source>
</reference>
<gene>
    <name evidence="1" type="ORF">Cflav_PD3831</name>
</gene>